<dbReference type="InterPro" id="IPR000551">
    <property type="entry name" value="MerR-type_HTH_dom"/>
</dbReference>
<evidence type="ECO:0000256" key="3">
    <source>
        <dbReference type="ARBA" id="ARBA00023159"/>
    </source>
</evidence>
<keyword evidence="2" id="KW-0238">DNA-binding</keyword>
<dbReference type="EMBL" id="DXDC01000085">
    <property type="protein sequence ID" value="HIY65199.1"/>
    <property type="molecule type" value="Genomic_DNA"/>
</dbReference>
<dbReference type="PROSITE" id="PS50937">
    <property type="entry name" value="HTH_MERR_2"/>
    <property type="match status" value="1"/>
</dbReference>
<dbReference type="SUPFAM" id="SSF89082">
    <property type="entry name" value="Antibiotic binding domain of TipA-like multidrug resistance regulators"/>
    <property type="match status" value="1"/>
</dbReference>
<evidence type="ECO:0000256" key="4">
    <source>
        <dbReference type="ARBA" id="ARBA00023163"/>
    </source>
</evidence>
<dbReference type="GO" id="GO:0003700">
    <property type="term" value="F:DNA-binding transcription factor activity"/>
    <property type="evidence" value="ECO:0007669"/>
    <property type="project" value="InterPro"/>
</dbReference>
<dbReference type="GO" id="GO:0003677">
    <property type="term" value="F:DNA binding"/>
    <property type="evidence" value="ECO:0007669"/>
    <property type="project" value="UniProtKB-KW"/>
</dbReference>
<dbReference type="PRINTS" id="PR00040">
    <property type="entry name" value="HTHMERR"/>
</dbReference>
<sequence length="266" mass="29958">MDENLPEALTVGEVASLVGVSVRTLHHWDAIDLVRPQGRTSAGYRTYSATDVARMHRVLVYRELGFSLAKIAALLDDPDVDEAGQLQQQRTLLHERIDALQRMADAVDRMIVSDAAGVSLTAQQQAEIFGTGWREDWAEDARERWGASEQWAEFERRAAALSQEERERLSKDGEALYEKLATAKRDGIRPGSTAANRLVEGHREMIGQMFDCSRSMHVLLGRMFVDDERFREYFDSLEQGLATWLSASIDANAREHGVNPAEVVWE</sequence>
<keyword evidence="4" id="KW-0804">Transcription</keyword>
<keyword evidence="3" id="KW-0010">Activator</keyword>
<dbReference type="Pfam" id="PF13411">
    <property type="entry name" value="MerR_1"/>
    <property type="match status" value="1"/>
</dbReference>
<evidence type="ECO:0000313" key="7">
    <source>
        <dbReference type="Proteomes" id="UP000824005"/>
    </source>
</evidence>
<evidence type="ECO:0000259" key="5">
    <source>
        <dbReference type="PROSITE" id="PS50937"/>
    </source>
</evidence>
<proteinExistence type="predicted"/>
<comment type="caution">
    <text evidence="6">The sequence shown here is derived from an EMBL/GenBank/DDBJ whole genome shotgun (WGS) entry which is preliminary data.</text>
</comment>
<dbReference type="AlphaFoldDB" id="A0A9D1YSW3"/>
<accession>A0A9D1YSW3</accession>
<protein>
    <submittedName>
        <fullName evidence="6">MerR family transcriptional regulator</fullName>
    </submittedName>
</protein>
<reference evidence="6" key="1">
    <citation type="journal article" date="2021" name="PeerJ">
        <title>Extensive microbial diversity within the chicken gut microbiome revealed by metagenomics and culture.</title>
        <authorList>
            <person name="Gilroy R."/>
            <person name="Ravi A."/>
            <person name="Getino M."/>
            <person name="Pursley I."/>
            <person name="Horton D.L."/>
            <person name="Alikhan N.F."/>
            <person name="Baker D."/>
            <person name="Gharbi K."/>
            <person name="Hall N."/>
            <person name="Watson M."/>
            <person name="Adriaenssens E.M."/>
            <person name="Foster-Nyarko E."/>
            <person name="Jarju S."/>
            <person name="Secka A."/>
            <person name="Antonio M."/>
            <person name="Oren A."/>
            <person name="Chaudhuri R.R."/>
            <person name="La Ragione R."/>
            <person name="Hildebrand F."/>
            <person name="Pallen M.J."/>
        </authorList>
    </citation>
    <scope>NUCLEOTIDE SEQUENCE</scope>
    <source>
        <strain evidence="6">ChiGjej1B1-98</strain>
    </source>
</reference>
<dbReference type="PANTHER" id="PTHR30204:SF90">
    <property type="entry name" value="HTH-TYPE TRANSCRIPTIONAL ACTIVATOR MTA"/>
    <property type="match status" value="1"/>
</dbReference>
<dbReference type="InterPro" id="IPR047057">
    <property type="entry name" value="MerR_fam"/>
</dbReference>
<evidence type="ECO:0000256" key="2">
    <source>
        <dbReference type="ARBA" id="ARBA00023125"/>
    </source>
</evidence>
<dbReference type="Proteomes" id="UP000824005">
    <property type="component" value="Unassembled WGS sequence"/>
</dbReference>
<dbReference type="SUPFAM" id="SSF46955">
    <property type="entry name" value="Putative DNA-binding domain"/>
    <property type="match status" value="1"/>
</dbReference>
<dbReference type="SMART" id="SM00422">
    <property type="entry name" value="HTH_MERR"/>
    <property type="match status" value="1"/>
</dbReference>
<dbReference type="Gene3D" id="1.10.1660.10">
    <property type="match status" value="1"/>
</dbReference>
<dbReference type="InterPro" id="IPR012925">
    <property type="entry name" value="TipAS_dom"/>
</dbReference>
<dbReference type="InterPro" id="IPR009061">
    <property type="entry name" value="DNA-bd_dom_put_sf"/>
</dbReference>
<dbReference type="Gene3D" id="1.10.490.50">
    <property type="entry name" value="Antibiotic binding domain of TipA-like multidrug resistance regulators"/>
    <property type="match status" value="1"/>
</dbReference>
<dbReference type="Pfam" id="PF07739">
    <property type="entry name" value="TipAS"/>
    <property type="match status" value="1"/>
</dbReference>
<reference evidence="6" key="2">
    <citation type="submission" date="2021-04" db="EMBL/GenBank/DDBJ databases">
        <authorList>
            <person name="Gilroy R."/>
        </authorList>
    </citation>
    <scope>NUCLEOTIDE SEQUENCE</scope>
    <source>
        <strain evidence="6">ChiGjej1B1-98</strain>
    </source>
</reference>
<evidence type="ECO:0000256" key="1">
    <source>
        <dbReference type="ARBA" id="ARBA00023015"/>
    </source>
</evidence>
<dbReference type="CDD" id="cd01106">
    <property type="entry name" value="HTH_TipAL-Mta"/>
    <property type="match status" value="1"/>
</dbReference>
<evidence type="ECO:0000313" key="6">
    <source>
        <dbReference type="EMBL" id="HIY65199.1"/>
    </source>
</evidence>
<name>A0A9D1YSW3_9MICO</name>
<dbReference type="PROSITE" id="PS00552">
    <property type="entry name" value="HTH_MERR_1"/>
    <property type="match status" value="1"/>
</dbReference>
<feature type="domain" description="HTH merR-type" evidence="5">
    <location>
        <begin position="8"/>
        <end position="77"/>
    </location>
</feature>
<keyword evidence="1" id="KW-0805">Transcription regulation</keyword>
<dbReference type="PANTHER" id="PTHR30204">
    <property type="entry name" value="REDOX-CYCLING DRUG-SENSING TRANSCRIPTIONAL ACTIVATOR SOXR"/>
    <property type="match status" value="1"/>
</dbReference>
<dbReference type="InterPro" id="IPR036244">
    <property type="entry name" value="TipA-like_antibiotic-bd"/>
</dbReference>
<gene>
    <name evidence="6" type="ORF">H9830_02850</name>
</gene>
<organism evidence="6 7">
    <name type="scientific">Candidatus Agrococcus pullicola</name>
    <dbReference type="NCBI Taxonomy" id="2838429"/>
    <lineage>
        <taxon>Bacteria</taxon>
        <taxon>Bacillati</taxon>
        <taxon>Actinomycetota</taxon>
        <taxon>Actinomycetes</taxon>
        <taxon>Micrococcales</taxon>
        <taxon>Microbacteriaceae</taxon>
        <taxon>Agrococcus</taxon>
    </lineage>
</organism>